<dbReference type="PANTHER" id="PTHR36120:SF1">
    <property type="entry name" value="L-FUCOSE ISOMERASE C-TERMINAL DOMAIN-CONTAINING PROTEIN"/>
    <property type="match status" value="1"/>
</dbReference>
<sequence>MKVGLISIGYGNFECGIAGERMEETDAFITQHGYEVTSFHKVLTDKSEIKNAVSKLENEHADCLILQCGTFCGGEEILALAAKIQRLPVVLWGFPEPEAGKYEKIAVNSMTAFLMASGIFQKMGVRFEFMFGCLPNVSSLLLNHLKALNVCLILKQSKFMTIGGRAPGFYFSSADELKFQKTFGTQICRSSVEDLVKRCKSWDSQKTLEAAEKIVNRYGSCRLDRQQIDKAARMYLSLKEIKKETGTGAFAVRCWPEMQDFYDFAPCAVLGMLGDEGIICSCEGDIPGLMTMYIGHLLSGSSVFFADLVNYNENGNLKFWHCGCAPVSLAEDPEKTQISIQPTLAREVGAASSFGLKHGDVTVCQLKETDRGYLFWRAAGTSEEKDRMVSGNQMDVRMKGSWENILNSLVCHGIGQHFTLVYGDIKEELNILLRWLFVDCVNV</sequence>
<dbReference type="SUPFAM" id="SSF53743">
    <property type="entry name" value="FucI/AraA N-terminal and middle domains"/>
    <property type="match status" value="1"/>
</dbReference>
<reference evidence="3" key="1">
    <citation type="submission" date="2019-11" db="EMBL/GenBank/DDBJ databases">
        <authorList>
            <person name="Feng L."/>
        </authorList>
    </citation>
    <scope>NUCLEOTIDE SEQUENCE</scope>
    <source>
        <strain evidence="3">AcaccaeLFYP115</strain>
    </source>
</reference>
<evidence type="ECO:0000256" key="2">
    <source>
        <dbReference type="ARBA" id="ARBA00023277"/>
    </source>
</evidence>
<keyword evidence="1" id="KW-0413">Isomerase</keyword>
<dbReference type="GO" id="GO:0005737">
    <property type="term" value="C:cytoplasm"/>
    <property type="evidence" value="ECO:0007669"/>
    <property type="project" value="InterPro"/>
</dbReference>
<evidence type="ECO:0000256" key="1">
    <source>
        <dbReference type="ARBA" id="ARBA00023235"/>
    </source>
</evidence>
<dbReference type="GO" id="GO:0016861">
    <property type="term" value="F:intramolecular oxidoreductase activity, interconverting aldoses and ketoses"/>
    <property type="evidence" value="ECO:0007669"/>
    <property type="project" value="InterPro"/>
</dbReference>
<accession>A0A6N2SBV9</accession>
<evidence type="ECO:0008006" key="4">
    <source>
        <dbReference type="Google" id="ProtNLM"/>
    </source>
</evidence>
<protein>
    <recommendedName>
        <fullName evidence="4">L-fucose isomerase C-terminal domain-containing protein</fullName>
    </recommendedName>
</protein>
<dbReference type="InterPro" id="IPR009015">
    <property type="entry name" value="Fucose_isomerase_N/cen_sf"/>
</dbReference>
<proteinExistence type="predicted"/>
<dbReference type="AlphaFoldDB" id="A0A6N2SBV9"/>
<dbReference type="RefSeq" id="WP_006565864.1">
    <property type="nucleotide sequence ID" value="NZ_CACRSQ010000003.1"/>
</dbReference>
<dbReference type="GO" id="GO:0005996">
    <property type="term" value="P:monosaccharide metabolic process"/>
    <property type="evidence" value="ECO:0007669"/>
    <property type="project" value="InterPro"/>
</dbReference>
<evidence type="ECO:0000313" key="3">
    <source>
        <dbReference type="EMBL" id="VYS90696.1"/>
    </source>
</evidence>
<gene>
    <name evidence="3" type="ORF">ACLFYP115_00883</name>
</gene>
<name>A0A6N2SBV9_9FIRM</name>
<dbReference type="EMBL" id="CACRSQ010000003">
    <property type="protein sequence ID" value="VYS90696.1"/>
    <property type="molecule type" value="Genomic_DNA"/>
</dbReference>
<keyword evidence="2" id="KW-0119">Carbohydrate metabolism</keyword>
<dbReference type="PANTHER" id="PTHR36120">
    <property type="entry name" value="FUCOSE ISOMERASE"/>
    <property type="match status" value="1"/>
</dbReference>
<organism evidence="3">
    <name type="scientific">Anaerostipes caccae</name>
    <dbReference type="NCBI Taxonomy" id="105841"/>
    <lineage>
        <taxon>Bacteria</taxon>
        <taxon>Bacillati</taxon>
        <taxon>Bacillota</taxon>
        <taxon>Clostridia</taxon>
        <taxon>Lachnospirales</taxon>
        <taxon>Lachnospiraceae</taxon>
        <taxon>Anaerostipes</taxon>
    </lineage>
</organism>